<sequence length="236" mass="25405">MADPIRVSRAVLFVALVCACTQPRERPAAAEVAPAVAPPPAEPSPPADDPAAADRVRDLALVFDPEACVAEGETLLRAHPNDSRLRAWTLACVADSGRRLEAEALAEQLRTERPDDPWAEFARVAVGLVDPENPDRGALLAAEALTTRLDNHPDILRLRARPPRLRAHRRRDGAGGRAPRGAAAGARAGCCSAVRSRATSSPRPSPRSRRSMASPRSRWPSPPRRRSPRPSAPPTR</sequence>
<name>A0A9X3EUE7_9BACT</name>
<organism evidence="2 3">
    <name type="scientific">Nannocystis pusilla</name>
    <dbReference type="NCBI Taxonomy" id="889268"/>
    <lineage>
        <taxon>Bacteria</taxon>
        <taxon>Pseudomonadati</taxon>
        <taxon>Myxococcota</taxon>
        <taxon>Polyangia</taxon>
        <taxon>Nannocystales</taxon>
        <taxon>Nannocystaceae</taxon>
        <taxon>Nannocystis</taxon>
    </lineage>
</organism>
<gene>
    <name evidence="2" type="ORF">OV079_33675</name>
</gene>
<proteinExistence type="predicted"/>
<feature type="compositionally biased region" description="Basic residues" evidence="1">
    <location>
        <begin position="160"/>
        <end position="171"/>
    </location>
</feature>
<feature type="region of interest" description="Disordered" evidence="1">
    <location>
        <begin position="160"/>
        <end position="236"/>
    </location>
</feature>
<dbReference type="PROSITE" id="PS51257">
    <property type="entry name" value="PROKAR_LIPOPROTEIN"/>
    <property type="match status" value="1"/>
</dbReference>
<dbReference type="Proteomes" id="UP001150924">
    <property type="component" value="Unassembled WGS sequence"/>
</dbReference>
<evidence type="ECO:0008006" key="4">
    <source>
        <dbReference type="Google" id="ProtNLM"/>
    </source>
</evidence>
<evidence type="ECO:0000313" key="3">
    <source>
        <dbReference type="Proteomes" id="UP001150924"/>
    </source>
</evidence>
<accession>A0A9X3EUE7</accession>
<evidence type="ECO:0000313" key="2">
    <source>
        <dbReference type="EMBL" id="MCY1010433.1"/>
    </source>
</evidence>
<evidence type="ECO:0000256" key="1">
    <source>
        <dbReference type="SAM" id="MobiDB-lite"/>
    </source>
</evidence>
<feature type="compositionally biased region" description="Low complexity" evidence="1">
    <location>
        <begin position="177"/>
        <end position="202"/>
    </location>
</feature>
<feature type="compositionally biased region" description="Pro residues" evidence="1">
    <location>
        <begin position="36"/>
        <end position="48"/>
    </location>
</feature>
<dbReference type="EMBL" id="JAPNKE010000002">
    <property type="protein sequence ID" value="MCY1010433.1"/>
    <property type="molecule type" value="Genomic_DNA"/>
</dbReference>
<reference evidence="2" key="1">
    <citation type="submission" date="2022-11" db="EMBL/GenBank/DDBJ databases">
        <title>Minimal conservation of predation-associated metabolite biosynthetic gene clusters underscores biosynthetic potential of Myxococcota including descriptions for ten novel species: Archangium lansinium sp. nov., Myxococcus landrumus sp. nov., Nannocystis bai.</title>
        <authorList>
            <person name="Ahearne A."/>
            <person name="Stevens C."/>
            <person name="Phillips K."/>
        </authorList>
    </citation>
    <scope>NUCLEOTIDE SEQUENCE</scope>
    <source>
        <strain evidence="2">Na p29</strain>
    </source>
</reference>
<feature type="region of interest" description="Disordered" evidence="1">
    <location>
        <begin position="31"/>
        <end position="52"/>
    </location>
</feature>
<dbReference type="RefSeq" id="WP_267773378.1">
    <property type="nucleotide sequence ID" value="NZ_JAPNKE010000002.1"/>
</dbReference>
<keyword evidence="3" id="KW-1185">Reference proteome</keyword>
<protein>
    <recommendedName>
        <fullName evidence="4">Tetratricopeptide repeat protein</fullName>
    </recommendedName>
</protein>
<comment type="caution">
    <text evidence="2">The sequence shown here is derived from an EMBL/GenBank/DDBJ whole genome shotgun (WGS) entry which is preliminary data.</text>
</comment>
<dbReference type="AlphaFoldDB" id="A0A9X3EUE7"/>